<dbReference type="FunFam" id="3.40.640.10:FF:000033">
    <property type="entry name" value="Aspartate aminotransferase"/>
    <property type="match status" value="1"/>
</dbReference>
<evidence type="ECO:0000256" key="5">
    <source>
        <dbReference type="ARBA" id="ARBA00022898"/>
    </source>
</evidence>
<dbReference type="InterPro" id="IPR015424">
    <property type="entry name" value="PyrdxlP-dep_Trfase"/>
</dbReference>
<comment type="similarity">
    <text evidence="2 6">Belongs to the class-I pyridoxal-phosphate-dependent aminotransferase family.</text>
</comment>
<protein>
    <recommendedName>
        <fullName evidence="6">Aminotransferase</fullName>
        <ecNumber evidence="6">2.6.1.-</ecNumber>
    </recommendedName>
</protein>
<gene>
    <name evidence="8" type="ORF">COU00_02095</name>
</gene>
<feature type="domain" description="Aminotransferase class I/classII large" evidence="7">
    <location>
        <begin position="34"/>
        <end position="369"/>
    </location>
</feature>
<evidence type="ECO:0000256" key="1">
    <source>
        <dbReference type="ARBA" id="ARBA00001933"/>
    </source>
</evidence>
<keyword evidence="4 6" id="KW-0808">Transferase</keyword>
<dbReference type="EC" id="2.6.1.-" evidence="6"/>
<dbReference type="InterPro" id="IPR050596">
    <property type="entry name" value="AspAT/PAT-like"/>
</dbReference>
<dbReference type="InterPro" id="IPR015421">
    <property type="entry name" value="PyrdxlP-dep_Trfase_major"/>
</dbReference>
<dbReference type="PROSITE" id="PS00105">
    <property type="entry name" value="AA_TRANSFER_CLASS_1"/>
    <property type="match status" value="1"/>
</dbReference>
<dbReference type="Pfam" id="PF00155">
    <property type="entry name" value="Aminotran_1_2"/>
    <property type="match status" value="1"/>
</dbReference>
<accession>A0A2M6WM89</accession>
<dbReference type="PRINTS" id="PR00753">
    <property type="entry name" value="ACCSYNTHASE"/>
</dbReference>
<dbReference type="CDD" id="cd00609">
    <property type="entry name" value="AAT_like"/>
    <property type="match status" value="1"/>
</dbReference>
<dbReference type="EMBL" id="PFAS01000034">
    <property type="protein sequence ID" value="PIT93854.1"/>
    <property type="molecule type" value="Genomic_DNA"/>
</dbReference>
<dbReference type="InterPro" id="IPR004839">
    <property type="entry name" value="Aminotransferase_I/II_large"/>
</dbReference>
<sequence>MKKSKQKRNNISDRVNNINYSAIRRAFNAGRNENIIDLTIGQPDFDAPKYLKNSAKKYIDLGFNKYTPTKGILDLRKVISKKLKKNKINRSEDEIIVTAGTTSAIFMTLFSLINNGDEVVIFSPYFVAYEEIIKFVGGKPVVVKTDENFQPDIELLKKSVTQKVKAIIINSPNNPTGAVYPKSIIEEIVKIAEKNNLYVISDEIYSSLIYDGVEFFSPAEIYSKTIIIDGLSKSKAVTGWRVGYVAGLKEIVDAIEKVQQFTSVCAPSPFQYAAIEAINTDIEKNIIVEYQKRRDLIYESLKNVASLIKPRGAFYFFIKIPVSSEIFAKKLLEKGVAVVPGKVFGDDYRNYIRISYATSEEKLKAAFSVIREALDFKVDIL</sequence>
<dbReference type="Gene3D" id="3.90.1150.10">
    <property type="entry name" value="Aspartate Aminotransferase, domain 1"/>
    <property type="match status" value="1"/>
</dbReference>
<evidence type="ECO:0000313" key="9">
    <source>
        <dbReference type="Proteomes" id="UP000229335"/>
    </source>
</evidence>
<evidence type="ECO:0000256" key="6">
    <source>
        <dbReference type="RuleBase" id="RU000481"/>
    </source>
</evidence>
<dbReference type="GO" id="GO:0006520">
    <property type="term" value="P:amino acid metabolic process"/>
    <property type="evidence" value="ECO:0007669"/>
    <property type="project" value="InterPro"/>
</dbReference>
<dbReference type="InterPro" id="IPR004838">
    <property type="entry name" value="NHTrfase_class1_PyrdxlP-BS"/>
</dbReference>
<comment type="cofactor">
    <cofactor evidence="1 6">
        <name>pyridoxal 5'-phosphate</name>
        <dbReference type="ChEBI" id="CHEBI:597326"/>
    </cofactor>
</comment>
<name>A0A2M6WM89_9BACT</name>
<dbReference type="Proteomes" id="UP000229335">
    <property type="component" value="Unassembled WGS sequence"/>
</dbReference>
<reference evidence="9" key="1">
    <citation type="submission" date="2017-09" db="EMBL/GenBank/DDBJ databases">
        <title>Depth-based differentiation of microbial function through sediment-hosted aquifers and enrichment of novel symbionts in the deep terrestrial subsurface.</title>
        <authorList>
            <person name="Probst A.J."/>
            <person name="Ladd B."/>
            <person name="Jarett J.K."/>
            <person name="Geller-Mcgrath D.E."/>
            <person name="Sieber C.M.K."/>
            <person name="Emerson J.B."/>
            <person name="Anantharaman K."/>
            <person name="Thomas B.C."/>
            <person name="Malmstrom R."/>
            <person name="Stieglmeier M."/>
            <person name="Klingl A."/>
            <person name="Woyke T."/>
            <person name="Ryan C.M."/>
            <person name="Banfield J.F."/>
        </authorList>
    </citation>
    <scope>NUCLEOTIDE SEQUENCE [LARGE SCALE GENOMIC DNA]</scope>
</reference>
<dbReference type="GO" id="GO:0008483">
    <property type="term" value="F:transaminase activity"/>
    <property type="evidence" value="ECO:0007669"/>
    <property type="project" value="UniProtKB-KW"/>
</dbReference>
<keyword evidence="3 6" id="KW-0032">Aminotransferase</keyword>
<proteinExistence type="inferred from homology"/>
<organism evidence="8 9">
    <name type="scientific">Candidatus Falkowbacteria bacterium CG10_big_fil_rev_8_21_14_0_10_43_11</name>
    <dbReference type="NCBI Taxonomy" id="1974568"/>
    <lineage>
        <taxon>Bacteria</taxon>
        <taxon>Candidatus Falkowiibacteriota</taxon>
    </lineage>
</organism>
<dbReference type="PANTHER" id="PTHR46383:SF3">
    <property type="entry name" value="ASPARTATE AMINOTRANSFERASE-RELATED"/>
    <property type="match status" value="1"/>
</dbReference>
<evidence type="ECO:0000259" key="7">
    <source>
        <dbReference type="Pfam" id="PF00155"/>
    </source>
</evidence>
<comment type="caution">
    <text evidence="8">The sequence shown here is derived from an EMBL/GenBank/DDBJ whole genome shotgun (WGS) entry which is preliminary data.</text>
</comment>
<evidence type="ECO:0000313" key="8">
    <source>
        <dbReference type="EMBL" id="PIT93854.1"/>
    </source>
</evidence>
<evidence type="ECO:0000256" key="3">
    <source>
        <dbReference type="ARBA" id="ARBA00022576"/>
    </source>
</evidence>
<dbReference type="Gene3D" id="3.40.640.10">
    <property type="entry name" value="Type I PLP-dependent aspartate aminotransferase-like (Major domain)"/>
    <property type="match status" value="1"/>
</dbReference>
<keyword evidence="5" id="KW-0663">Pyridoxal phosphate</keyword>
<dbReference type="SUPFAM" id="SSF53383">
    <property type="entry name" value="PLP-dependent transferases"/>
    <property type="match status" value="1"/>
</dbReference>
<dbReference type="AlphaFoldDB" id="A0A2M6WM89"/>
<dbReference type="InterPro" id="IPR015422">
    <property type="entry name" value="PyrdxlP-dep_Trfase_small"/>
</dbReference>
<dbReference type="PANTHER" id="PTHR46383">
    <property type="entry name" value="ASPARTATE AMINOTRANSFERASE"/>
    <property type="match status" value="1"/>
</dbReference>
<evidence type="ECO:0000256" key="2">
    <source>
        <dbReference type="ARBA" id="ARBA00007441"/>
    </source>
</evidence>
<dbReference type="GO" id="GO:0030170">
    <property type="term" value="F:pyridoxal phosphate binding"/>
    <property type="evidence" value="ECO:0007669"/>
    <property type="project" value="InterPro"/>
</dbReference>
<evidence type="ECO:0000256" key="4">
    <source>
        <dbReference type="ARBA" id="ARBA00022679"/>
    </source>
</evidence>